<name>A0A7K8PGN3_COCCO</name>
<accession>A0A7K8PGN3</accession>
<comment type="caution">
    <text evidence="7">The sequence shown here is derived from an EMBL/GenBank/DDBJ whole genome shotgun (WGS) entry which is preliminary data.</text>
</comment>
<feature type="domain" description="ATPase AAA-type core" evidence="6">
    <location>
        <begin position="364"/>
        <end position="395"/>
    </location>
</feature>
<evidence type="ECO:0000256" key="3">
    <source>
        <dbReference type="ARBA" id="ARBA00022777"/>
    </source>
</evidence>
<dbReference type="GO" id="GO:0019205">
    <property type="term" value="F:nucleobase-containing compound kinase activity"/>
    <property type="evidence" value="ECO:0007669"/>
    <property type="project" value="InterPro"/>
</dbReference>
<dbReference type="InterPro" id="IPR000850">
    <property type="entry name" value="Adenylat/UMP-CMP_kin"/>
</dbReference>
<dbReference type="EMBL" id="VWPP01000233">
    <property type="protein sequence ID" value="NXE78529.1"/>
    <property type="molecule type" value="Genomic_DNA"/>
</dbReference>
<feature type="coiled-coil region" evidence="4">
    <location>
        <begin position="620"/>
        <end position="651"/>
    </location>
</feature>
<feature type="non-terminal residue" evidence="7">
    <location>
        <position position="1"/>
    </location>
</feature>
<feature type="region of interest" description="Disordered" evidence="5">
    <location>
        <begin position="46"/>
        <end position="65"/>
    </location>
</feature>
<dbReference type="InterPro" id="IPR047499">
    <property type="entry name" value="DD_AK7"/>
</dbReference>
<dbReference type="SUPFAM" id="SSF52540">
    <property type="entry name" value="P-loop containing nucleoside triphosphate hydrolases"/>
    <property type="match status" value="1"/>
</dbReference>
<feature type="non-terminal residue" evidence="7">
    <location>
        <position position="719"/>
    </location>
</feature>
<evidence type="ECO:0000313" key="8">
    <source>
        <dbReference type="Proteomes" id="UP000525205"/>
    </source>
</evidence>
<dbReference type="Gene3D" id="3.40.50.300">
    <property type="entry name" value="P-loop containing nucleotide triphosphate hydrolases"/>
    <property type="match status" value="1"/>
</dbReference>
<proteinExistence type="predicted"/>
<keyword evidence="3 7" id="KW-0418">Kinase</keyword>
<evidence type="ECO:0000256" key="2">
    <source>
        <dbReference type="ARBA" id="ARBA00022741"/>
    </source>
</evidence>
<evidence type="ECO:0000256" key="4">
    <source>
        <dbReference type="SAM" id="Coils"/>
    </source>
</evidence>
<evidence type="ECO:0000259" key="6">
    <source>
        <dbReference type="Pfam" id="PF00004"/>
    </source>
</evidence>
<keyword evidence="4" id="KW-0175">Coiled coil</keyword>
<dbReference type="InterPro" id="IPR007858">
    <property type="entry name" value="Dpy-30_motif"/>
</dbReference>
<dbReference type="CDD" id="cd22967">
    <property type="entry name" value="DD_AK7"/>
    <property type="match status" value="1"/>
</dbReference>
<dbReference type="Gene3D" id="3.40.50.720">
    <property type="entry name" value="NAD(P)-binding Rossmann-like Domain"/>
    <property type="match status" value="1"/>
</dbReference>
<dbReference type="SUPFAM" id="SSF51735">
    <property type="entry name" value="NAD(P)-binding Rossmann-fold domains"/>
    <property type="match status" value="1"/>
</dbReference>
<dbReference type="GO" id="GO:0005524">
    <property type="term" value="F:ATP binding"/>
    <property type="evidence" value="ECO:0007669"/>
    <property type="project" value="InterPro"/>
</dbReference>
<reference evidence="7 8" key="1">
    <citation type="submission" date="2019-09" db="EMBL/GenBank/DDBJ databases">
        <title>Bird 10,000 Genomes (B10K) Project - Family phase.</title>
        <authorList>
            <person name="Zhang G."/>
        </authorList>
    </citation>
    <scope>NUCLEOTIDE SEQUENCE [LARGE SCALE GENOMIC DNA]</scope>
    <source>
        <strain evidence="7">B10K-CU-031-03</strain>
        <tissue evidence="7">Muscle</tissue>
    </source>
</reference>
<evidence type="ECO:0000313" key="7">
    <source>
        <dbReference type="EMBL" id="NXE78529.1"/>
    </source>
</evidence>
<keyword evidence="1" id="KW-0808">Transferase</keyword>
<dbReference type="InterPro" id="IPR036291">
    <property type="entry name" value="NAD(P)-bd_dom_sf"/>
</dbReference>
<dbReference type="Proteomes" id="UP000525205">
    <property type="component" value="Unassembled WGS sequence"/>
</dbReference>
<dbReference type="InterPro" id="IPR027417">
    <property type="entry name" value="P-loop_NTPase"/>
</dbReference>
<dbReference type="Pfam" id="PF05186">
    <property type="entry name" value="Dpy-30"/>
    <property type="match status" value="1"/>
</dbReference>
<feature type="compositionally biased region" description="Acidic residues" evidence="5">
    <location>
        <begin position="411"/>
        <end position="430"/>
    </location>
</feature>
<sequence>AQAVAMAAGPPQSRRVFLNHLDSYCGRNIGEYLSRCVVGASLESIEEEEEEDENNSAAEVSSRPKEGVYQVVGTLSKTESTKPRFAEETYAVSSRKELLSHLLECDIVSYNITEDANQIEEATWAASALHMEIEHFATPKIFILISTIMSWAKSKPPDPGDLEMPFTDEDYRRRKCHPNFMDHINAEKLILKLGKTNKHKFSTYVVASGHQYGAGEGVLHYFFKIGWLSDTPTIPVFGDGNNFIPTIHVLDLAAVLQNIADHRPRFHYILAVDVSMHTLQELIKCISKNVGPGKIEKIPKENAFLSKELTQMHLDMLLVNLRMESVFLKEAFNIKWVAQAGLVENIEQIIKEYKQSRGLLPLKVCIHGPPGVGKSTIAEELCKHYKLHHIKINDVISEAITNLEKIVASEELDSDSVGEEGEGDEEEEDKNVEAAQELLDRIKESMEQNAGRLDDQYVVTLVKDKLKSMPCRNQGYVLDGFPETYDQAEDLFNCNEDEEEIKGKIPKCDELITPEFVISLTASDEFLINRIINLPERIVAGTHYTQDRFLHSLNLFRELNTDDKTVLNYFDELEIHPQFIDVAKFEDPENRFIVKEIIKEIGEPRNYGLTDEEKESLERKAAEEHLVKEAQEKAERERKAAEERAERMANWEEWNKHLEEVKRQEQEFLEAQSIPLRNYLMKNVMPTLMQGINECCRIRPDDPVDFLAEYLFKNSPDIE</sequence>
<evidence type="ECO:0000256" key="5">
    <source>
        <dbReference type="SAM" id="MobiDB-lite"/>
    </source>
</evidence>
<feature type="region of interest" description="Disordered" evidence="5">
    <location>
        <begin position="411"/>
        <end position="431"/>
    </location>
</feature>
<dbReference type="Pfam" id="PF00406">
    <property type="entry name" value="ADK"/>
    <property type="match status" value="1"/>
</dbReference>
<gene>
    <name evidence="7" type="primary">Ak7</name>
    <name evidence="7" type="ORF">COCCOC_R08714</name>
</gene>
<dbReference type="GO" id="GO:0016887">
    <property type="term" value="F:ATP hydrolysis activity"/>
    <property type="evidence" value="ECO:0007669"/>
    <property type="project" value="InterPro"/>
</dbReference>
<dbReference type="PANTHER" id="PTHR23359">
    <property type="entry name" value="NUCLEOTIDE KINASE"/>
    <property type="match status" value="1"/>
</dbReference>
<keyword evidence="8" id="KW-1185">Reference proteome</keyword>
<dbReference type="CDD" id="cd01428">
    <property type="entry name" value="ADK"/>
    <property type="match status" value="1"/>
</dbReference>
<organism evidence="7 8">
    <name type="scientific">Cochlearius cochlearius</name>
    <name type="common">Boat-billed heron</name>
    <dbReference type="NCBI Taxonomy" id="110676"/>
    <lineage>
        <taxon>Eukaryota</taxon>
        <taxon>Metazoa</taxon>
        <taxon>Chordata</taxon>
        <taxon>Craniata</taxon>
        <taxon>Vertebrata</taxon>
        <taxon>Euteleostomi</taxon>
        <taxon>Archelosauria</taxon>
        <taxon>Archosauria</taxon>
        <taxon>Dinosauria</taxon>
        <taxon>Saurischia</taxon>
        <taxon>Theropoda</taxon>
        <taxon>Coelurosauria</taxon>
        <taxon>Aves</taxon>
        <taxon>Neognathae</taxon>
        <taxon>Neoaves</taxon>
        <taxon>Aequornithes</taxon>
        <taxon>Pelecaniformes</taxon>
        <taxon>Ardeidae</taxon>
        <taxon>Cochlearius</taxon>
    </lineage>
</organism>
<keyword evidence="2" id="KW-0547">Nucleotide-binding</keyword>
<dbReference type="GO" id="GO:0006139">
    <property type="term" value="P:nucleobase-containing compound metabolic process"/>
    <property type="evidence" value="ECO:0007669"/>
    <property type="project" value="InterPro"/>
</dbReference>
<protein>
    <submittedName>
        <fullName evidence="7">KAD7 kinase</fullName>
    </submittedName>
</protein>
<dbReference type="AlphaFoldDB" id="A0A7K8PGN3"/>
<dbReference type="Gene3D" id="1.20.890.10">
    <property type="entry name" value="cAMP-dependent protein kinase regulatory subunit, dimerization-anchoring domain"/>
    <property type="match status" value="1"/>
</dbReference>
<evidence type="ECO:0000256" key="1">
    <source>
        <dbReference type="ARBA" id="ARBA00022679"/>
    </source>
</evidence>
<dbReference type="Pfam" id="PF00004">
    <property type="entry name" value="AAA"/>
    <property type="match status" value="1"/>
</dbReference>
<dbReference type="InterPro" id="IPR003959">
    <property type="entry name" value="ATPase_AAA_core"/>
</dbReference>